<reference evidence="1" key="1">
    <citation type="submission" date="2022-04" db="EMBL/GenBank/DDBJ databases">
        <title>A functionally conserved STORR gene fusion in Papaver species that diverged 16.8 million years ago.</title>
        <authorList>
            <person name="Catania T."/>
        </authorList>
    </citation>
    <scope>NUCLEOTIDE SEQUENCE</scope>
    <source>
        <strain evidence="1">S-188037</strain>
    </source>
</reference>
<accession>A0AAD4S614</accession>
<keyword evidence="2" id="KW-1185">Reference proteome</keyword>
<dbReference type="Proteomes" id="UP001202328">
    <property type="component" value="Unassembled WGS sequence"/>
</dbReference>
<protein>
    <submittedName>
        <fullName evidence="1">Uncharacterized protein</fullName>
    </submittedName>
</protein>
<comment type="caution">
    <text evidence="1">The sequence shown here is derived from an EMBL/GenBank/DDBJ whole genome shotgun (WGS) entry which is preliminary data.</text>
</comment>
<dbReference type="AlphaFoldDB" id="A0AAD4S614"/>
<evidence type="ECO:0000313" key="1">
    <source>
        <dbReference type="EMBL" id="KAI3866823.1"/>
    </source>
</evidence>
<name>A0AAD4S614_9MAGN</name>
<feature type="non-terminal residue" evidence="1">
    <location>
        <position position="1"/>
    </location>
</feature>
<proteinExistence type="predicted"/>
<organism evidence="1 2">
    <name type="scientific">Papaver atlanticum</name>
    <dbReference type="NCBI Taxonomy" id="357466"/>
    <lineage>
        <taxon>Eukaryota</taxon>
        <taxon>Viridiplantae</taxon>
        <taxon>Streptophyta</taxon>
        <taxon>Embryophyta</taxon>
        <taxon>Tracheophyta</taxon>
        <taxon>Spermatophyta</taxon>
        <taxon>Magnoliopsida</taxon>
        <taxon>Ranunculales</taxon>
        <taxon>Papaveraceae</taxon>
        <taxon>Papaveroideae</taxon>
        <taxon>Papaver</taxon>
    </lineage>
</organism>
<evidence type="ECO:0000313" key="2">
    <source>
        <dbReference type="Proteomes" id="UP001202328"/>
    </source>
</evidence>
<sequence>LSEEDRCCSLRSEINVVCFAIFAANQFYQDVTHVQSSFLILTSLGKDTDFLEAKYFYLINQQIWKPPLPRGLLWTTDMYYDALVDPNTGKVTAMIRSTYILIVWDNESTKLRVQFAEVLETLK</sequence>
<gene>
    <name evidence="1" type="ORF">MKW98_002808</name>
</gene>
<dbReference type="EMBL" id="JAJJMB010013604">
    <property type="protein sequence ID" value="KAI3866823.1"/>
    <property type="molecule type" value="Genomic_DNA"/>
</dbReference>